<accession>A0A133UKR5</accession>
<sequence>MFVTFFTLRIIYPWQTVDTEKIRGELKEEVEEIGPISTNEKKSALIVVTGENHGPDERSEAWKVGRVTAGTEKANPSGIF</sequence>
<comment type="caution">
    <text evidence="1">The sequence shown here is derived from an EMBL/GenBank/DDBJ whole genome shotgun (WGS) entry which is preliminary data.</text>
</comment>
<organism evidence="1 2">
    <name type="scientific">candidate division MSBL1 archaeon SCGC-AAA259E19</name>
    <dbReference type="NCBI Taxonomy" id="1698264"/>
    <lineage>
        <taxon>Archaea</taxon>
        <taxon>Methanobacteriati</taxon>
        <taxon>Methanobacteriota</taxon>
        <taxon>candidate division MSBL1</taxon>
    </lineage>
</organism>
<dbReference type="Proteomes" id="UP000070284">
    <property type="component" value="Unassembled WGS sequence"/>
</dbReference>
<dbReference type="EMBL" id="LHXO01000038">
    <property type="protein sequence ID" value="KXA94808.1"/>
    <property type="molecule type" value="Genomic_DNA"/>
</dbReference>
<dbReference type="AlphaFoldDB" id="A0A133UKR5"/>
<keyword evidence="2" id="KW-1185">Reference proteome</keyword>
<evidence type="ECO:0000313" key="1">
    <source>
        <dbReference type="EMBL" id="KXA94808.1"/>
    </source>
</evidence>
<proteinExistence type="predicted"/>
<gene>
    <name evidence="1" type="ORF">AKJ65_03330</name>
</gene>
<evidence type="ECO:0000313" key="2">
    <source>
        <dbReference type="Proteomes" id="UP000070284"/>
    </source>
</evidence>
<protein>
    <submittedName>
        <fullName evidence="1">Uncharacterized protein</fullName>
    </submittedName>
</protein>
<name>A0A133UKR5_9EURY</name>
<reference evidence="1 2" key="1">
    <citation type="journal article" date="2016" name="Sci. Rep.">
        <title>Metabolic traits of an uncultured archaeal lineage -MSBL1- from brine pools of the Red Sea.</title>
        <authorList>
            <person name="Mwirichia R."/>
            <person name="Alam I."/>
            <person name="Rashid M."/>
            <person name="Vinu M."/>
            <person name="Ba-Alawi W."/>
            <person name="Anthony Kamau A."/>
            <person name="Kamanda Ngugi D."/>
            <person name="Goker M."/>
            <person name="Klenk H.P."/>
            <person name="Bajic V."/>
            <person name="Stingl U."/>
        </authorList>
    </citation>
    <scope>NUCLEOTIDE SEQUENCE [LARGE SCALE GENOMIC DNA]</scope>
    <source>
        <strain evidence="1">SCGC-AAA259E19</strain>
    </source>
</reference>